<evidence type="ECO:0008006" key="3">
    <source>
        <dbReference type="Google" id="ProtNLM"/>
    </source>
</evidence>
<protein>
    <recommendedName>
        <fullName evidence="3">Sucrase ferredoxin</fullName>
    </recommendedName>
</protein>
<accession>A0AAD1HSK1</accession>
<proteinExistence type="predicted"/>
<dbReference type="SUPFAM" id="SSF52833">
    <property type="entry name" value="Thioredoxin-like"/>
    <property type="match status" value="1"/>
</dbReference>
<keyword evidence="2" id="KW-1185">Reference proteome</keyword>
<dbReference type="InterPro" id="IPR009737">
    <property type="entry name" value="Aim32/Apd1-like"/>
</dbReference>
<reference evidence="1 2" key="1">
    <citation type="journal article" date="2019" name="Emerg. Microbes Infect.">
        <title>Comprehensive subspecies identification of 175 nontuberculous mycobacteria species based on 7547 genomic profiles.</title>
        <authorList>
            <person name="Matsumoto Y."/>
            <person name="Kinjo T."/>
            <person name="Motooka D."/>
            <person name="Nabeya D."/>
            <person name="Jung N."/>
            <person name="Uechi K."/>
            <person name="Horii T."/>
            <person name="Iida T."/>
            <person name="Fujita J."/>
            <person name="Nakamura S."/>
        </authorList>
    </citation>
    <scope>NUCLEOTIDE SEQUENCE [LARGE SCALE GENOMIC DNA]</scope>
    <source>
        <strain evidence="1 2">JCM 6376</strain>
    </source>
</reference>
<dbReference type="AlphaFoldDB" id="A0AAD1HSK1"/>
<evidence type="ECO:0000313" key="1">
    <source>
        <dbReference type="EMBL" id="BBX10694.1"/>
    </source>
</evidence>
<dbReference type="EMBL" id="AP022561">
    <property type="protein sequence ID" value="BBX10694.1"/>
    <property type="molecule type" value="Genomic_DNA"/>
</dbReference>
<dbReference type="InterPro" id="IPR036249">
    <property type="entry name" value="Thioredoxin-like_sf"/>
</dbReference>
<organism evidence="1 2">
    <name type="scientific">Mycolicibacterium aichiense</name>
    <dbReference type="NCBI Taxonomy" id="1799"/>
    <lineage>
        <taxon>Bacteria</taxon>
        <taxon>Bacillati</taxon>
        <taxon>Actinomycetota</taxon>
        <taxon>Actinomycetes</taxon>
        <taxon>Mycobacteriales</taxon>
        <taxon>Mycobacteriaceae</taxon>
        <taxon>Mycolicibacterium</taxon>
    </lineage>
</organism>
<sequence>MSRAGQGCSDQSLARNDPMYGTASAGTSWLLLELGGGWGHSAFLGSPSCIDPKLGLAVVRRAESAGMRIAAIRKHGRRETAPRWRWFVAQCTVGSEALYGGEVTDPRDYLDVALDGSDGTVSTDPLVAVCAHGRHDMCCAVRGRSAAAAIAAVYPEFAWECSHLGGDRFAATMLVLPAGLCYGRVDQADAAELVSRYLHGRLDDRFLRGRTSLPHAVQAAQHFAREAFGDDRIAAFPPLEVEPGDGTIRVVLGADPDPVEVVLNEELSEPLLSQCNATVPGRVRIYTLASLTTVGSRPSPPDPNAAG</sequence>
<evidence type="ECO:0000313" key="2">
    <source>
        <dbReference type="Proteomes" id="UP000467327"/>
    </source>
</evidence>
<dbReference type="Pfam" id="PF06999">
    <property type="entry name" value="Suc_Fer-like"/>
    <property type="match status" value="1"/>
</dbReference>
<dbReference type="KEGG" id="maic:MAIC_54970"/>
<gene>
    <name evidence="1" type="ORF">MAIC_54970</name>
</gene>
<name>A0AAD1HSK1_9MYCO</name>
<dbReference type="Proteomes" id="UP000467327">
    <property type="component" value="Chromosome"/>
</dbReference>
<dbReference type="RefSeq" id="WP_115318072.1">
    <property type="nucleotide sequence ID" value="NZ_AP022561.1"/>
</dbReference>